<evidence type="ECO:0000256" key="1">
    <source>
        <dbReference type="SAM" id="SignalP"/>
    </source>
</evidence>
<dbReference type="Proteomes" id="UP001174997">
    <property type="component" value="Unassembled WGS sequence"/>
</dbReference>
<keyword evidence="1" id="KW-0732">Signal</keyword>
<evidence type="ECO:0000313" key="3">
    <source>
        <dbReference type="Proteomes" id="UP001174997"/>
    </source>
</evidence>
<reference evidence="2" key="1">
    <citation type="submission" date="2023-06" db="EMBL/GenBank/DDBJ databases">
        <title>Genome-scale phylogeny and comparative genomics of the fungal order Sordariales.</title>
        <authorList>
            <consortium name="Lawrence Berkeley National Laboratory"/>
            <person name="Hensen N."/>
            <person name="Bonometti L."/>
            <person name="Westerberg I."/>
            <person name="Brannstrom I.O."/>
            <person name="Guillou S."/>
            <person name="Cros-Aarteil S."/>
            <person name="Calhoun S."/>
            <person name="Haridas S."/>
            <person name="Kuo A."/>
            <person name="Mondo S."/>
            <person name="Pangilinan J."/>
            <person name="Riley R."/>
            <person name="Labutti K."/>
            <person name="Andreopoulos B."/>
            <person name="Lipzen A."/>
            <person name="Chen C."/>
            <person name="Yanf M."/>
            <person name="Daum C."/>
            <person name="Ng V."/>
            <person name="Clum A."/>
            <person name="Steindorff A."/>
            <person name="Ohm R."/>
            <person name="Martin F."/>
            <person name="Silar P."/>
            <person name="Natvig D."/>
            <person name="Lalanne C."/>
            <person name="Gautier V."/>
            <person name="Ament-Velasquez S.L."/>
            <person name="Kruys A."/>
            <person name="Hutchinson M.I."/>
            <person name="Powell A.J."/>
            <person name="Barry K."/>
            <person name="Miller A.N."/>
            <person name="Grigoriev I.V."/>
            <person name="Debuchy R."/>
            <person name="Gladieux P."/>
            <person name="Thoren M.H."/>
            <person name="Johannesson H."/>
        </authorList>
    </citation>
    <scope>NUCLEOTIDE SEQUENCE</scope>
    <source>
        <strain evidence="2">CBS 307.81</strain>
    </source>
</reference>
<feature type="chain" id="PRO_5041400503" evidence="1">
    <location>
        <begin position="22"/>
        <end position="212"/>
    </location>
</feature>
<keyword evidence="3" id="KW-1185">Reference proteome</keyword>
<dbReference type="PANTHER" id="PTHR35605:SF1">
    <property type="entry name" value="ECP2 EFFECTOR PROTEIN DOMAIN-CONTAINING PROTEIN-RELATED"/>
    <property type="match status" value="1"/>
</dbReference>
<sequence length="212" mass="23449">MLSKTIMTIAAPLAVLAHALQAPIPGYGVVDIQFDLPIYPGNATSETVPIIGTIEQAVAHMEATYPGWNRTFLKLPNQRNLLHDDAKRNIIPESFNCWGKWQGCSWNAICEGIEYLWRLPIDPKPTNGPGPNNCGRVSCSWDSAIWWCNDNDFAKTVRWIDISAGAEYMNGDFGSPWNNKGKCVDSSDGAWYSAGQAFYPGKYNVILTADDC</sequence>
<protein>
    <submittedName>
        <fullName evidence="2">Uncharacterized protein</fullName>
    </submittedName>
</protein>
<name>A0AA39ZAY4_9PEZI</name>
<accession>A0AA39ZAY4</accession>
<gene>
    <name evidence="2" type="ORF">QBC41DRAFT_396172</name>
</gene>
<proteinExistence type="predicted"/>
<feature type="signal peptide" evidence="1">
    <location>
        <begin position="1"/>
        <end position="21"/>
    </location>
</feature>
<dbReference type="AlphaFoldDB" id="A0AA39ZAY4"/>
<comment type="caution">
    <text evidence="2">The sequence shown here is derived from an EMBL/GenBank/DDBJ whole genome shotgun (WGS) entry which is preliminary data.</text>
</comment>
<organism evidence="2 3">
    <name type="scientific">Cercophora samala</name>
    <dbReference type="NCBI Taxonomy" id="330535"/>
    <lineage>
        <taxon>Eukaryota</taxon>
        <taxon>Fungi</taxon>
        <taxon>Dikarya</taxon>
        <taxon>Ascomycota</taxon>
        <taxon>Pezizomycotina</taxon>
        <taxon>Sordariomycetes</taxon>
        <taxon>Sordariomycetidae</taxon>
        <taxon>Sordariales</taxon>
        <taxon>Lasiosphaeriaceae</taxon>
        <taxon>Cercophora</taxon>
    </lineage>
</organism>
<dbReference type="EMBL" id="JAULSY010000074">
    <property type="protein sequence ID" value="KAK0667305.1"/>
    <property type="molecule type" value="Genomic_DNA"/>
</dbReference>
<dbReference type="PANTHER" id="PTHR35605">
    <property type="entry name" value="ECP2 EFFECTOR PROTEIN DOMAIN-CONTAINING PROTEIN-RELATED"/>
    <property type="match status" value="1"/>
</dbReference>
<evidence type="ECO:0000313" key="2">
    <source>
        <dbReference type="EMBL" id="KAK0667305.1"/>
    </source>
</evidence>